<protein>
    <recommendedName>
        <fullName evidence="5">[Ribosomal protein bS18]-alanine N-acetyltransferase</fullName>
        <ecNumber evidence="5">2.3.1.266</ecNumber>
    </recommendedName>
</protein>
<dbReference type="InterPro" id="IPR006464">
    <property type="entry name" value="AcTrfase_RimI/Ard1"/>
</dbReference>
<sequence>MSASAVPSAPVLRPLQEDDLDAVMEIELRAYPYPWTRGIFLDCLRAGYPGRVLESGGNMVGYGMLSLAADEAHVLNVCVDPLCQSRGYGRRLLRELVQLARVRGAIRVFLEVRPSNAPALALYESEGFNEIGRRPRYYPAASGREDALVMAMELVDEDISSMPPL</sequence>
<dbReference type="InterPro" id="IPR016181">
    <property type="entry name" value="Acyl_CoA_acyltransferase"/>
</dbReference>
<comment type="similarity">
    <text evidence="1 5">Belongs to the acetyltransferase family. RimI subfamily.</text>
</comment>
<comment type="subcellular location">
    <subcellularLocation>
        <location evidence="5">Cytoplasm</location>
    </subcellularLocation>
</comment>
<keyword evidence="8" id="KW-1185">Reference proteome</keyword>
<organism evidence="7 8">
    <name type="scientific">Stenotrophomonas pictorum JCM 9942</name>
    <dbReference type="NCBI Taxonomy" id="1236960"/>
    <lineage>
        <taxon>Bacteria</taxon>
        <taxon>Pseudomonadati</taxon>
        <taxon>Pseudomonadota</taxon>
        <taxon>Gammaproteobacteria</taxon>
        <taxon>Lysobacterales</taxon>
        <taxon>Lysobacteraceae</taxon>
        <taxon>Stenotrophomonas</taxon>
    </lineage>
</organism>
<dbReference type="GO" id="GO:0005737">
    <property type="term" value="C:cytoplasm"/>
    <property type="evidence" value="ECO:0007669"/>
    <property type="project" value="UniProtKB-SubCell"/>
</dbReference>
<dbReference type="SUPFAM" id="SSF55729">
    <property type="entry name" value="Acyl-CoA N-acyltransferases (Nat)"/>
    <property type="match status" value="1"/>
</dbReference>
<dbReference type="PANTHER" id="PTHR43420">
    <property type="entry name" value="ACETYLTRANSFERASE"/>
    <property type="match status" value="1"/>
</dbReference>
<accession>A0A0R0ALP1</accession>
<dbReference type="Proteomes" id="UP000050836">
    <property type="component" value="Unassembled WGS sequence"/>
</dbReference>
<evidence type="ECO:0000259" key="6">
    <source>
        <dbReference type="PROSITE" id="PS51186"/>
    </source>
</evidence>
<dbReference type="InterPro" id="IPR043690">
    <property type="entry name" value="RimI"/>
</dbReference>
<proteinExistence type="inferred from homology"/>
<evidence type="ECO:0000313" key="8">
    <source>
        <dbReference type="Proteomes" id="UP000050836"/>
    </source>
</evidence>
<gene>
    <name evidence="5" type="primary">rimI</name>
    <name evidence="7" type="ORF">ARC78_10285</name>
</gene>
<dbReference type="HAMAP" id="MF_02210">
    <property type="entry name" value="RimI"/>
    <property type="match status" value="1"/>
</dbReference>
<dbReference type="InterPro" id="IPR000182">
    <property type="entry name" value="GNAT_dom"/>
</dbReference>
<dbReference type="EMBL" id="LLXS01000021">
    <property type="protein sequence ID" value="KRG42055.1"/>
    <property type="molecule type" value="Genomic_DNA"/>
</dbReference>
<keyword evidence="2 5" id="KW-0963">Cytoplasm</keyword>
<dbReference type="EC" id="2.3.1.266" evidence="5"/>
<comment type="catalytic activity">
    <reaction evidence="5">
        <text>N-terminal L-alanyl-[ribosomal protein bS18] + acetyl-CoA = N-terminal N(alpha)-acetyl-L-alanyl-[ribosomal protein bS18] + CoA + H(+)</text>
        <dbReference type="Rhea" id="RHEA:43756"/>
        <dbReference type="Rhea" id="RHEA-COMP:10676"/>
        <dbReference type="Rhea" id="RHEA-COMP:10677"/>
        <dbReference type="ChEBI" id="CHEBI:15378"/>
        <dbReference type="ChEBI" id="CHEBI:57287"/>
        <dbReference type="ChEBI" id="CHEBI:57288"/>
        <dbReference type="ChEBI" id="CHEBI:64718"/>
        <dbReference type="ChEBI" id="CHEBI:83683"/>
        <dbReference type="EC" id="2.3.1.266"/>
    </reaction>
</comment>
<evidence type="ECO:0000256" key="5">
    <source>
        <dbReference type="HAMAP-Rule" id="MF_02210"/>
    </source>
</evidence>
<comment type="function">
    <text evidence="5">Acetylates the N-terminal alanine of ribosomal protein bS18.</text>
</comment>
<evidence type="ECO:0000256" key="2">
    <source>
        <dbReference type="ARBA" id="ARBA00022490"/>
    </source>
</evidence>
<feature type="active site" description="Proton acceptor" evidence="5">
    <location>
        <position position="111"/>
    </location>
</feature>
<comment type="caution">
    <text evidence="7">The sequence shown here is derived from an EMBL/GenBank/DDBJ whole genome shotgun (WGS) entry which is preliminary data.</text>
</comment>
<evidence type="ECO:0000256" key="1">
    <source>
        <dbReference type="ARBA" id="ARBA00005395"/>
    </source>
</evidence>
<keyword evidence="4 5" id="KW-0012">Acyltransferase</keyword>
<comment type="caution">
    <text evidence="5">Lacks conserved residue(s) required for the propagation of feature annotation.</text>
</comment>
<dbReference type="PANTHER" id="PTHR43420:SF51">
    <property type="entry name" value="PEPTIDYL-LYSINE N-ACETYLTRANSFERASE YIAC"/>
    <property type="match status" value="1"/>
</dbReference>
<dbReference type="CDD" id="cd04301">
    <property type="entry name" value="NAT_SF"/>
    <property type="match status" value="1"/>
</dbReference>
<dbReference type="NCBIfam" id="TIGR01575">
    <property type="entry name" value="rimI"/>
    <property type="match status" value="1"/>
</dbReference>
<dbReference type="PROSITE" id="PS51186">
    <property type="entry name" value="GNAT"/>
    <property type="match status" value="1"/>
</dbReference>
<name>A0A0R0ALP1_9GAMM</name>
<dbReference type="GO" id="GO:0008999">
    <property type="term" value="F:protein-N-terminal-alanine acetyltransferase activity"/>
    <property type="evidence" value="ECO:0007669"/>
    <property type="project" value="UniProtKB-UniRule"/>
</dbReference>
<feature type="binding site" evidence="5">
    <location>
        <position position="116"/>
    </location>
    <ligand>
        <name>acetyl-CoA</name>
        <dbReference type="ChEBI" id="CHEBI:57288"/>
    </ligand>
</feature>
<feature type="domain" description="N-acetyltransferase" evidence="6">
    <location>
        <begin position="10"/>
        <end position="155"/>
    </location>
</feature>
<dbReference type="Gene3D" id="3.40.630.30">
    <property type="match status" value="1"/>
</dbReference>
<dbReference type="InterPro" id="IPR050680">
    <property type="entry name" value="YpeA/RimI_acetyltransf"/>
</dbReference>
<dbReference type="AlphaFoldDB" id="A0A0R0ALP1"/>
<evidence type="ECO:0000256" key="3">
    <source>
        <dbReference type="ARBA" id="ARBA00022679"/>
    </source>
</evidence>
<keyword evidence="3 5" id="KW-0808">Transferase</keyword>
<evidence type="ECO:0000313" key="7">
    <source>
        <dbReference type="EMBL" id="KRG42055.1"/>
    </source>
</evidence>
<dbReference type="RefSeq" id="WP_054658463.1">
    <property type="nucleotide sequence ID" value="NZ_BAZI01000077.1"/>
</dbReference>
<reference evidence="7 8" key="1">
    <citation type="submission" date="2015-10" db="EMBL/GenBank/DDBJ databases">
        <title>Genome sequencing and analysis of members of genus Stenotrophomonas.</title>
        <authorList>
            <person name="Patil P.P."/>
            <person name="Midha S."/>
            <person name="Patil P.B."/>
        </authorList>
    </citation>
    <scope>NUCLEOTIDE SEQUENCE [LARGE SCALE GENOMIC DNA]</scope>
    <source>
        <strain evidence="7 8">JCM 9942</strain>
    </source>
</reference>
<dbReference type="Pfam" id="PF00583">
    <property type="entry name" value="Acetyltransf_1"/>
    <property type="match status" value="1"/>
</dbReference>
<evidence type="ECO:0000256" key="4">
    <source>
        <dbReference type="ARBA" id="ARBA00023315"/>
    </source>
</evidence>
<feature type="active site" description="Proton donor" evidence="5">
    <location>
        <position position="123"/>
    </location>
</feature>